<dbReference type="Pfam" id="PF18962">
    <property type="entry name" value="Por_Secre_tail"/>
    <property type="match status" value="1"/>
</dbReference>
<dbReference type="Proteomes" id="UP000179243">
    <property type="component" value="Unassembled WGS sequence"/>
</dbReference>
<accession>A0A1F7FC68</accession>
<evidence type="ECO:0000313" key="2">
    <source>
        <dbReference type="EMBL" id="OGK04056.1"/>
    </source>
</evidence>
<evidence type="ECO:0000259" key="1">
    <source>
        <dbReference type="Pfam" id="PF18962"/>
    </source>
</evidence>
<organism evidence="2 3">
    <name type="scientific">Candidatus Raymondbacteria bacterium RIFOXYD12_FULL_49_13</name>
    <dbReference type="NCBI Taxonomy" id="1817890"/>
    <lineage>
        <taxon>Bacteria</taxon>
        <taxon>Raymondiibacteriota</taxon>
    </lineage>
</organism>
<evidence type="ECO:0000313" key="3">
    <source>
        <dbReference type="Proteomes" id="UP000179243"/>
    </source>
</evidence>
<feature type="domain" description="Secretion system C-terminal sorting" evidence="1">
    <location>
        <begin position="22"/>
        <end position="95"/>
    </location>
</feature>
<comment type="caution">
    <text evidence="2">The sequence shown here is derived from an EMBL/GenBank/DDBJ whole genome shotgun (WGS) entry which is preliminary data.</text>
</comment>
<dbReference type="NCBIfam" id="TIGR04183">
    <property type="entry name" value="Por_Secre_tail"/>
    <property type="match status" value="1"/>
</dbReference>
<reference evidence="2 3" key="1">
    <citation type="journal article" date="2016" name="Nat. Commun.">
        <title>Thousands of microbial genomes shed light on interconnected biogeochemical processes in an aquifer system.</title>
        <authorList>
            <person name="Anantharaman K."/>
            <person name="Brown C.T."/>
            <person name="Hug L.A."/>
            <person name="Sharon I."/>
            <person name="Castelle C.J."/>
            <person name="Probst A.J."/>
            <person name="Thomas B.C."/>
            <person name="Singh A."/>
            <person name="Wilkins M.J."/>
            <person name="Karaoz U."/>
            <person name="Brodie E.L."/>
            <person name="Williams K.H."/>
            <person name="Hubbard S.S."/>
            <person name="Banfield J.F."/>
        </authorList>
    </citation>
    <scope>NUCLEOTIDE SEQUENCE [LARGE SCALE GENOMIC DNA]</scope>
</reference>
<dbReference type="InterPro" id="IPR026444">
    <property type="entry name" value="Secre_tail"/>
</dbReference>
<dbReference type="AlphaFoldDB" id="A0A1F7FC68"/>
<gene>
    <name evidence="2" type="ORF">A2519_00960</name>
</gene>
<dbReference type="EMBL" id="MFYX01000077">
    <property type="protein sequence ID" value="OGK04056.1"/>
    <property type="molecule type" value="Genomic_DNA"/>
</dbReference>
<proteinExistence type="predicted"/>
<protein>
    <recommendedName>
        <fullName evidence="1">Secretion system C-terminal sorting domain-containing protein</fullName>
    </recommendedName>
</protein>
<sequence>MDPALSEKRNDNNTRSISITAFPNPFNPLTVIKIQGLDVNDPDIELGVYNTRGKLIQQFIAGFSQRTAGFVWNARDLASGLYLLRVKEQKVIYEKSLLLIK</sequence>
<name>A0A1F7FC68_UNCRA</name>